<dbReference type="SFLD" id="SFLDS00003">
    <property type="entry name" value="Haloacid_Dehalogenase"/>
    <property type="match status" value="1"/>
</dbReference>
<evidence type="ECO:0000313" key="1">
    <source>
        <dbReference type="EMBL" id="GAH69884.1"/>
    </source>
</evidence>
<dbReference type="PANTHER" id="PTHR43434">
    <property type="entry name" value="PHOSPHOGLYCOLATE PHOSPHATASE"/>
    <property type="match status" value="1"/>
</dbReference>
<dbReference type="PANTHER" id="PTHR43434:SF1">
    <property type="entry name" value="PHOSPHOGLYCOLATE PHOSPHATASE"/>
    <property type="match status" value="1"/>
</dbReference>
<feature type="non-terminal residue" evidence="1">
    <location>
        <position position="207"/>
    </location>
</feature>
<dbReference type="GO" id="GO:0006281">
    <property type="term" value="P:DNA repair"/>
    <property type="evidence" value="ECO:0007669"/>
    <property type="project" value="TreeGrafter"/>
</dbReference>
<name>X1IUT2_9ZZZZ</name>
<dbReference type="InterPro" id="IPR023214">
    <property type="entry name" value="HAD_sf"/>
</dbReference>
<dbReference type="AlphaFoldDB" id="X1IUT2"/>
<dbReference type="Pfam" id="PF13419">
    <property type="entry name" value="HAD_2"/>
    <property type="match status" value="1"/>
</dbReference>
<dbReference type="InterPro" id="IPR006439">
    <property type="entry name" value="HAD-SF_hydro_IA"/>
</dbReference>
<dbReference type="SFLD" id="SFLDG01129">
    <property type="entry name" value="C1.5:_HAD__Beta-PGM__Phosphata"/>
    <property type="match status" value="1"/>
</dbReference>
<protein>
    <submittedName>
        <fullName evidence="1">Uncharacterized protein</fullName>
    </submittedName>
</protein>
<proteinExistence type="predicted"/>
<comment type="caution">
    <text evidence="1">The sequence shown here is derived from an EMBL/GenBank/DDBJ whole genome shotgun (WGS) entry which is preliminary data.</text>
</comment>
<dbReference type="InterPro" id="IPR050155">
    <property type="entry name" value="HAD-like_hydrolase_sf"/>
</dbReference>
<dbReference type="Gene3D" id="1.10.150.240">
    <property type="entry name" value="Putative phosphatase, domain 2"/>
    <property type="match status" value="1"/>
</dbReference>
<dbReference type="GO" id="GO:0008967">
    <property type="term" value="F:phosphoglycolate phosphatase activity"/>
    <property type="evidence" value="ECO:0007669"/>
    <property type="project" value="TreeGrafter"/>
</dbReference>
<dbReference type="NCBIfam" id="TIGR01549">
    <property type="entry name" value="HAD-SF-IA-v1"/>
    <property type="match status" value="1"/>
</dbReference>
<accession>X1IUT2</accession>
<dbReference type="InterPro" id="IPR023198">
    <property type="entry name" value="PGP-like_dom2"/>
</dbReference>
<reference evidence="1" key="1">
    <citation type="journal article" date="2014" name="Front. Microbiol.">
        <title>High frequency of phylogenetically diverse reductive dehalogenase-homologous genes in deep subseafloor sedimentary metagenomes.</title>
        <authorList>
            <person name="Kawai M."/>
            <person name="Futagami T."/>
            <person name="Toyoda A."/>
            <person name="Takaki Y."/>
            <person name="Nishi S."/>
            <person name="Hori S."/>
            <person name="Arai W."/>
            <person name="Tsubouchi T."/>
            <person name="Morono Y."/>
            <person name="Uchiyama I."/>
            <person name="Ito T."/>
            <person name="Fujiyama A."/>
            <person name="Inagaki F."/>
            <person name="Takami H."/>
        </authorList>
    </citation>
    <scope>NUCLEOTIDE SEQUENCE</scope>
    <source>
        <strain evidence="1">Expedition CK06-06</strain>
    </source>
</reference>
<organism evidence="1">
    <name type="scientific">marine sediment metagenome</name>
    <dbReference type="NCBI Taxonomy" id="412755"/>
    <lineage>
        <taxon>unclassified sequences</taxon>
        <taxon>metagenomes</taxon>
        <taxon>ecological metagenomes</taxon>
    </lineage>
</organism>
<dbReference type="GO" id="GO:0005829">
    <property type="term" value="C:cytosol"/>
    <property type="evidence" value="ECO:0007669"/>
    <property type="project" value="TreeGrafter"/>
</dbReference>
<dbReference type="EMBL" id="BARU01031018">
    <property type="protein sequence ID" value="GAH69884.1"/>
    <property type="molecule type" value="Genomic_DNA"/>
</dbReference>
<dbReference type="InterPro" id="IPR036412">
    <property type="entry name" value="HAD-like_sf"/>
</dbReference>
<dbReference type="InterPro" id="IPR041492">
    <property type="entry name" value="HAD_2"/>
</dbReference>
<dbReference type="SUPFAM" id="SSF56784">
    <property type="entry name" value="HAD-like"/>
    <property type="match status" value="1"/>
</dbReference>
<gene>
    <name evidence="1" type="ORF">S03H2_49120</name>
</gene>
<sequence>MDKKILLSFDLDNTLINNREGIVNSFNYALKKYNVPTIERLEIEEMIGTPLDDMFKGVSDFNPQKLSSAFREYYSEKGIYQGCLLPGVKETLEELKQKDLTLGVITSKRQDLAVQITKILDIFNYFEYVIGESENIKSKLDSNLKNYLLKKYSEYNIVIIGDHPKDRALAENINAPFIGVLTGNHSAEDLRLGNTTKTLILKSVKEL</sequence>
<dbReference type="Gene3D" id="3.40.50.1000">
    <property type="entry name" value="HAD superfamily/HAD-like"/>
    <property type="match status" value="1"/>
</dbReference>